<feature type="compositionally biased region" description="Basic and acidic residues" evidence="2">
    <location>
        <begin position="176"/>
        <end position="203"/>
    </location>
</feature>
<sequence length="213" mass="24599">MARGNNNANTKGGGKGQRDFPQMRFGKRENKEDPANFIKIGEYSHPVKNTNMIVIRLTENIVPYFNAGIYGEGERKIADIHEIFGKFDDHVYASITIDSKLDISKYQPGSIFRADKFRCLSFDRVKGANTHTPKNAAPKKAANLPQQFNRGRSSKYRTNAQNEKVRQYADSQIRQNQRDSRDPKKRNEFLKKTIEKRGSEIKMNRRTTFTYDE</sequence>
<dbReference type="HOGENOM" id="CLU_1294725_0_0_1"/>
<comment type="similarity">
    <text evidence="1">Belongs to the GAR1 family.</text>
</comment>
<feature type="compositionally biased region" description="Low complexity" evidence="2">
    <location>
        <begin position="133"/>
        <end position="143"/>
    </location>
</feature>
<protein>
    <recommendedName>
        <fullName evidence="1">H/ACA ribonucleoprotein complex subunit</fullName>
    </recommendedName>
</protein>
<dbReference type="GO" id="GO:0005730">
    <property type="term" value="C:nucleolus"/>
    <property type="evidence" value="ECO:0007669"/>
    <property type="project" value="UniProtKB-SubCell"/>
</dbReference>
<gene>
    <name evidence="3" type="ORF">NESG_01595</name>
</gene>
<dbReference type="Pfam" id="PF04410">
    <property type="entry name" value="Gar1"/>
    <property type="match status" value="1"/>
</dbReference>
<evidence type="ECO:0000313" key="3">
    <source>
        <dbReference type="EMBL" id="KFG25617.1"/>
    </source>
</evidence>
<reference evidence="3 4" key="1">
    <citation type="journal article" date="2014" name="Genome Announc.">
        <title>Genome Sequence of the Microsporidian Species Nematocida sp1 Strain ERTm6 (ATCC PRA-372).</title>
        <authorList>
            <person name="Bakowski M.A."/>
            <person name="Priest M."/>
            <person name="Young S."/>
            <person name="Cuomo C.A."/>
            <person name="Troemel E.R."/>
        </authorList>
    </citation>
    <scope>NUCLEOTIDE SEQUENCE [LARGE SCALE GENOMIC DNA]</scope>
    <source>
        <strain evidence="3 4">ERTm6</strain>
    </source>
</reference>
<feature type="compositionally biased region" description="Low complexity" evidence="2">
    <location>
        <begin position="1"/>
        <end position="10"/>
    </location>
</feature>
<keyword evidence="1" id="KW-0690">Ribosome biogenesis</keyword>
<keyword evidence="4" id="KW-1185">Reference proteome</keyword>
<dbReference type="GO" id="GO:0003723">
    <property type="term" value="F:RNA binding"/>
    <property type="evidence" value="ECO:0007669"/>
    <property type="project" value="UniProtKB-KW"/>
</dbReference>
<dbReference type="InterPro" id="IPR009000">
    <property type="entry name" value="Transl_B-barrel_sf"/>
</dbReference>
<feature type="region of interest" description="Disordered" evidence="2">
    <location>
        <begin position="129"/>
        <end position="213"/>
    </location>
</feature>
<evidence type="ECO:0000256" key="1">
    <source>
        <dbReference type="RuleBase" id="RU364004"/>
    </source>
</evidence>
<comment type="subcellular location">
    <subcellularLocation>
        <location evidence="1">Nucleus</location>
        <location evidence="1">Nucleolus</location>
    </subcellularLocation>
</comment>
<dbReference type="Gene3D" id="2.40.10.230">
    <property type="entry name" value="Probable tRNA pseudouridine synthase domain"/>
    <property type="match status" value="1"/>
</dbReference>
<feature type="compositionally biased region" description="Polar residues" evidence="2">
    <location>
        <begin position="144"/>
        <end position="162"/>
    </location>
</feature>
<dbReference type="GO" id="GO:0001522">
    <property type="term" value="P:pseudouridine synthesis"/>
    <property type="evidence" value="ECO:0007669"/>
    <property type="project" value="InterPro"/>
</dbReference>
<comment type="subunit">
    <text evidence="1">Component of the small nucleolar ribonucleoprotein particles containing H/ACA-type snoRNAs (H/ACA snoRNPs).</text>
</comment>
<organism evidence="3 4">
    <name type="scientific">Nematocida ausubeli (strain ATCC PRA-371 / ERTm2)</name>
    <name type="common">Nematode killer fungus</name>
    <dbReference type="NCBI Taxonomy" id="1913371"/>
    <lineage>
        <taxon>Eukaryota</taxon>
        <taxon>Fungi</taxon>
        <taxon>Fungi incertae sedis</taxon>
        <taxon>Microsporidia</taxon>
        <taxon>Nematocida</taxon>
    </lineage>
</organism>
<feature type="region of interest" description="Disordered" evidence="2">
    <location>
        <begin position="1"/>
        <end position="25"/>
    </location>
</feature>
<dbReference type="EMBL" id="AKIJ01000004">
    <property type="protein sequence ID" value="KFG25617.1"/>
    <property type="molecule type" value="Genomic_DNA"/>
</dbReference>
<dbReference type="AlphaFoldDB" id="A0A086J0E9"/>
<keyword evidence="1" id="KW-0687">Ribonucleoprotein</keyword>
<keyword evidence="1" id="KW-0694">RNA-binding</keyword>
<accession>A0A086J0E9</accession>
<dbReference type="RefSeq" id="XP_052904172.1">
    <property type="nucleotide sequence ID" value="XM_053049222.1"/>
</dbReference>
<dbReference type="GO" id="GO:0006364">
    <property type="term" value="P:rRNA processing"/>
    <property type="evidence" value="ECO:0007669"/>
    <property type="project" value="UniProtKB-KW"/>
</dbReference>
<dbReference type="GO" id="GO:1990904">
    <property type="term" value="C:ribonucleoprotein complex"/>
    <property type="evidence" value="ECO:0007669"/>
    <property type="project" value="UniProtKB-KW"/>
</dbReference>
<keyword evidence="1" id="KW-0698">rRNA processing</keyword>
<proteinExistence type="inferred from homology"/>
<dbReference type="OrthoDB" id="2187159at2759"/>
<evidence type="ECO:0000256" key="2">
    <source>
        <dbReference type="SAM" id="MobiDB-lite"/>
    </source>
</evidence>
<keyword evidence="1" id="KW-0539">Nucleus</keyword>
<dbReference type="GeneID" id="77676568"/>
<comment type="caution">
    <text evidence="3">The sequence shown here is derived from an EMBL/GenBank/DDBJ whole genome shotgun (WGS) entry which is preliminary data.</text>
</comment>
<dbReference type="InterPro" id="IPR007504">
    <property type="entry name" value="H/ACA_rnp_Gar1/Naf1"/>
</dbReference>
<evidence type="ECO:0000313" key="4">
    <source>
        <dbReference type="Proteomes" id="UP000054524"/>
    </source>
</evidence>
<dbReference type="Proteomes" id="UP000054524">
    <property type="component" value="Unassembled WGS sequence"/>
</dbReference>
<dbReference type="InterPro" id="IPR038664">
    <property type="entry name" value="Gar1/Naf1_Cbf5-bd_sf"/>
</dbReference>
<comment type="function">
    <text evidence="1">Required for ribosome biogenesis. Part of a complex which catalyzes pseudouridylation of rRNA. This involves the isomerization of uridine such that the ribose is subsequently attached to C5, instead of the normal N1. Pseudouridine ("psi") residues may serve to stabilize the conformation of rRNAs.</text>
</comment>
<name>A0A086J0E9_NEMA1</name>
<dbReference type="SUPFAM" id="SSF50447">
    <property type="entry name" value="Translation proteins"/>
    <property type="match status" value="1"/>
</dbReference>